<keyword evidence="1" id="KW-0479">Metal-binding</keyword>
<evidence type="ECO:0000256" key="2">
    <source>
        <dbReference type="ARBA" id="ARBA00022771"/>
    </source>
</evidence>
<keyword evidence="8" id="KW-1185">Reference proteome</keyword>
<feature type="domain" description="RING-type" evidence="6">
    <location>
        <begin position="9"/>
        <end position="41"/>
    </location>
</feature>
<dbReference type="Pfam" id="PF00097">
    <property type="entry name" value="zf-C3HC4"/>
    <property type="match status" value="1"/>
</dbReference>
<dbReference type="PROSITE" id="PS50089">
    <property type="entry name" value="ZF_RING_2"/>
    <property type="match status" value="1"/>
</dbReference>
<dbReference type="SUPFAM" id="SSF57850">
    <property type="entry name" value="RING/U-box"/>
    <property type="match status" value="1"/>
</dbReference>
<dbReference type="InterPro" id="IPR018957">
    <property type="entry name" value="Znf_C3HC4_RING-type"/>
</dbReference>
<sequence length="158" mass="18084">MAESAQLRILPCGHKFHTACFIPWERSWERRNAICPCPNCRGEDGSQVDAGRTEGRYAEDSTFEDSDEDSAEDNVHEPSSAQRSISRILMAPVRGRTRSLGNAEERRVERNARARANYARRQAAFLEERSVNDARRQAARLEERSARRRARRARRAGL</sequence>
<protein>
    <recommendedName>
        <fullName evidence="6">RING-type domain-containing protein</fullName>
    </recommendedName>
</protein>
<feature type="compositionally biased region" description="Acidic residues" evidence="5">
    <location>
        <begin position="61"/>
        <end position="72"/>
    </location>
</feature>
<keyword evidence="2 4" id="KW-0863">Zinc-finger</keyword>
<evidence type="ECO:0000313" key="7">
    <source>
        <dbReference type="EMBL" id="KAJ3056913.1"/>
    </source>
</evidence>
<evidence type="ECO:0000259" key="6">
    <source>
        <dbReference type="PROSITE" id="PS50089"/>
    </source>
</evidence>
<accession>A0AAD5SLC0</accession>
<gene>
    <name evidence="7" type="ORF">HK097_002704</name>
</gene>
<feature type="region of interest" description="Disordered" evidence="5">
    <location>
        <begin position="132"/>
        <end position="158"/>
    </location>
</feature>
<dbReference type="Gene3D" id="3.30.40.10">
    <property type="entry name" value="Zinc/RING finger domain, C3HC4 (zinc finger)"/>
    <property type="match status" value="1"/>
</dbReference>
<dbReference type="AlphaFoldDB" id="A0AAD5SLC0"/>
<comment type="caution">
    <text evidence="7">The sequence shown here is derived from an EMBL/GenBank/DDBJ whole genome shotgun (WGS) entry which is preliminary data.</text>
</comment>
<evidence type="ECO:0000256" key="4">
    <source>
        <dbReference type="PROSITE-ProRule" id="PRU00175"/>
    </source>
</evidence>
<reference evidence="7" key="1">
    <citation type="submission" date="2020-05" db="EMBL/GenBank/DDBJ databases">
        <title>Phylogenomic resolution of chytrid fungi.</title>
        <authorList>
            <person name="Stajich J.E."/>
            <person name="Amses K."/>
            <person name="Simmons R."/>
            <person name="Seto K."/>
            <person name="Myers J."/>
            <person name="Bonds A."/>
            <person name="Quandt C.A."/>
            <person name="Barry K."/>
            <person name="Liu P."/>
            <person name="Grigoriev I."/>
            <person name="Longcore J.E."/>
            <person name="James T.Y."/>
        </authorList>
    </citation>
    <scope>NUCLEOTIDE SEQUENCE</scope>
    <source>
        <strain evidence="7">JEL0318</strain>
    </source>
</reference>
<keyword evidence="3" id="KW-0862">Zinc</keyword>
<proteinExistence type="predicted"/>
<evidence type="ECO:0000256" key="3">
    <source>
        <dbReference type="ARBA" id="ARBA00022833"/>
    </source>
</evidence>
<evidence type="ECO:0000256" key="5">
    <source>
        <dbReference type="SAM" id="MobiDB-lite"/>
    </source>
</evidence>
<name>A0AAD5SLC0_9FUNG</name>
<evidence type="ECO:0000313" key="8">
    <source>
        <dbReference type="Proteomes" id="UP001212841"/>
    </source>
</evidence>
<dbReference type="GO" id="GO:0008270">
    <property type="term" value="F:zinc ion binding"/>
    <property type="evidence" value="ECO:0007669"/>
    <property type="project" value="UniProtKB-KW"/>
</dbReference>
<feature type="compositionally biased region" description="Basic residues" evidence="5">
    <location>
        <begin position="146"/>
        <end position="158"/>
    </location>
</feature>
<organism evidence="7 8">
    <name type="scientific">Rhizophlyctis rosea</name>
    <dbReference type="NCBI Taxonomy" id="64517"/>
    <lineage>
        <taxon>Eukaryota</taxon>
        <taxon>Fungi</taxon>
        <taxon>Fungi incertae sedis</taxon>
        <taxon>Chytridiomycota</taxon>
        <taxon>Chytridiomycota incertae sedis</taxon>
        <taxon>Chytridiomycetes</taxon>
        <taxon>Rhizophlyctidales</taxon>
        <taxon>Rhizophlyctidaceae</taxon>
        <taxon>Rhizophlyctis</taxon>
    </lineage>
</organism>
<feature type="compositionally biased region" description="Basic and acidic residues" evidence="5">
    <location>
        <begin position="132"/>
        <end position="145"/>
    </location>
</feature>
<dbReference type="Proteomes" id="UP001212841">
    <property type="component" value="Unassembled WGS sequence"/>
</dbReference>
<dbReference type="EMBL" id="JADGJD010000016">
    <property type="protein sequence ID" value="KAJ3056913.1"/>
    <property type="molecule type" value="Genomic_DNA"/>
</dbReference>
<dbReference type="InterPro" id="IPR001841">
    <property type="entry name" value="Znf_RING"/>
</dbReference>
<evidence type="ECO:0000256" key="1">
    <source>
        <dbReference type="ARBA" id="ARBA00022723"/>
    </source>
</evidence>
<dbReference type="InterPro" id="IPR013083">
    <property type="entry name" value="Znf_RING/FYVE/PHD"/>
</dbReference>
<feature type="region of interest" description="Disordered" evidence="5">
    <location>
        <begin position="44"/>
        <end position="93"/>
    </location>
</feature>